<protein>
    <submittedName>
        <fullName evidence="1">DUF4230 domain-containing protein</fullName>
    </submittedName>
</protein>
<dbReference type="Pfam" id="PF14014">
    <property type="entry name" value="DUF4230"/>
    <property type="match status" value="1"/>
</dbReference>
<sequence length="219" mass="25156">MEFLLFIIALAVGSLASWQVFNWMYGKKLKDNTESLRVESNVLLERIEKVFKVVLAEGYFTEIYDHNSKKEFWGLFKSSNKALVVAKAKVSVGYDFSKMKFSRENSERKLIIEEFAPAEILSVDTDYKFYDLNQGLLSKFNNDDYTAILAEAKKMMQDKAQESDLPLIAANQVKVMMKQLAASMNWELEIKEVGGKKTILLEDHEILPKVLEKASFKEV</sequence>
<evidence type="ECO:0000313" key="2">
    <source>
        <dbReference type="Proteomes" id="UP001204144"/>
    </source>
</evidence>
<keyword evidence="2" id="KW-1185">Reference proteome</keyword>
<proteinExistence type="predicted"/>
<reference evidence="1 2" key="1">
    <citation type="submission" date="2018-11" db="EMBL/GenBank/DDBJ databases">
        <title>Novel bacteria species description.</title>
        <authorList>
            <person name="Han J.-H."/>
        </authorList>
    </citation>
    <scope>NUCLEOTIDE SEQUENCE [LARGE SCALE GENOMIC DNA]</scope>
    <source>
        <strain evidence="1 2">KCTC23259</strain>
    </source>
</reference>
<dbReference type="Proteomes" id="UP001204144">
    <property type="component" value="Unassembled WGS sequence"/>
</dbReference>
<organism evidence="1 2">
    <name type="scientific">Lacihabitans soyangensis</name>
    <dbReference type="NCBI Taxonomy" id="869394"/>
    <lineage>
        <taxon>Bacteria</taxon>
        <taxon>Pseudomonadati</taxon>
        <taxon>Bacteroidota</taxon>
        <taxon>Cytophagia</taxon>
        <taxon>Cytophagales</taxon>
        <taxon>Leadbetterellaceae</taxon>
        <taxon>Lacihabitans</taxon>
    </lineage>
</organism>
<gene>
    <name evidence="1" type="ORF">EGI31_25140</name>
</gene>
<dbReference type="RefSeq" id="WP_255039940.1">
    <property type="nucleotide sequence ID" value="NZ_RJUF01000198.1"/>
</dbReference>
<evidence type="ECO:0000313" key="1">
    <source>
        <dbReference type="EMBL" id="MCP9766237.1"/>
    </source>
</evidence>
<accession>A0AAE3KV20</accession>
<comment type="caution">
    <text evidence="1">The sequence shown here is derived from an EMBL/GenBank/DDBJ whole genome shotgun (WGS) entry which is preliminary data.</text>
</comment>
<dbReference type="InterPro" id="IPR025324">
    <property type="entry name" value="DUF4230"/>
</dbReference>
<name>A0AAE3KV20_9BACT</name>
<dbReference type="AlphaFoldDB" id="A0AAE3KV20"/>
<dbReference type="EMBL" id="RJUF01000198">
    <property type="protein sequence ID" value="MCP9766237.1"/>
    <property type="molecule type" value="Genomic_DNA"/>
</dbReference>